<evidence type="ECO:0000313" key="3">
    <source>
        <dbReference type="EMBL" id="MFC3689432.1"/>
    </source>
</evidence>
<organism evidence="3 4">
    <name type="scientific">Aquipuribacter hungaricus</name>
    <dbReference type="NCBI Taxonomy" id="545624"/>
    <lineage>
        <taxon>Bacteria</taxon>
        <taxon>Bacillati</taxon>
        <taxon>Actinomycetota</taxon>
        <taxon>Actinomycetes</taxon>
        <taxon>Micrococcales</taxon>
        <taxon>Intrasporangiaceae</taxon>
        <taxon>Aquipuribacter</taxon>
    </lineage>
</organism>
<dbReference type="RefSeq" id="WP_340295678.1">
    <property type="nucleotide sequence ID" value="NZ_JBBEOI010000278.1"/>
</dbReference>
<gene>
    <name evidence="3" type="ORF">ACFOLH_13865</name>
</gene>
<comment type="caution">
    <text evidence="3">The sequence shown here is derived from an EMBL/GenBank/DDBJ whole genome shotgun (WGS) entry which is preliminary data.</text>
</comment>
<keyword evidence="2" id="KW-0732">Signal</keyword>
<feature type="region of interest" description="Disordered" evidence="1">
    <location>
        <begin position="116"/>
        <end position="143"/>
    </location>
</feature>
<proteinExistence type="predicted"/>
<evidence type="ECO:0008006" key="5">
    <source>
        <dbReference type="Google" id="ProtNLM"/>
    </source>
</evidence>
<name>A0ABV7WJ39_9MICO</name>
<evidence type="ECO:0000313" key="4">
    <source>
        <dbReference type="Proteomes" id="UP001595685"/>
    </source>
</evidence>
<protein>
    <recommendedName>
        <fullName evidence="5">Secreted protein</fullName>
    </recommendedName>
</protein>
<evidence type="ECO:0000256" key="2">
    <source>
        <dbReference type="SAM" id="SignalP"/>
    </source>
</evidence>
<keyword evidence="4" id="KW-1185">Reference proteome</keyword>
<dbReference type="EMBL" id="JBHRWW010000010">
    <property type="protein sequence ID" value="MFC3689432.1"/>
    <property type="molecule type" value="Genomic_DNA"/>
</dbReference>
<feature type="signal peptide" evidence="2">
    <location>
        <begin position="1"/>
        <end position="29"/>
    </location>
</feature>
<evidence type="ECO:0000256" key="1">
    <source>
        <dbReference type="SAM" id="MobiDB-lite"/>
    </source>
</evidence>
<reference evidence="4" key="1">
    <citation type="journal article" date="2019" name="Int. J. Syst. Evol. Microbiol.">
        <title>The Global Catalogue of Microorganisms (GCM) 10K type strain sequencing project: providing services to taxonomists for standard genome sequencing and annotation.</title>
        <authorList>
            <consortium name="The Broad Institute Genomics Platform"/>
            <consortium name="The Broad Institute Genome Sequencing Center for Infectious Disease"/>
            <person name="Wu L."/>
            <person name="Ma J."/>
        </authorList>
    </citation>
    <scope>NUCLEOTIDE SEQUENCE [LARGE SCALE GENOMIC DNA]</scope>
    <source>
        <strain evidence="4">NCAIM B.02333</strain>
    </source>
</reference>
<sequence>MTPTRHRPHRTAAPLLLLALALSGCGGDAGDGPATGAGATAAAGATGDAAAACLEGSVGCDDTPGATGTGGVESGADGSVPVGEAVAGGVQGPFLMSGYLVAVGGDVRLCEALAESSPPQCGGTSVPLEPAQPPAGATTTTQGDVTWSDAPVAVEGELVDGVFVVRTA</sequence>
<dbReference type="Proteomes" id="UP001595685">
    <property type="component" value="Unassembled WGS sequence"/>
</dbReference>
<feature type="compositionally biased region" description="Low complexity" evidence="1">
    <location>
        <begin position="134"/>
        <end position="143"/>
    </location>
</feature>
<feature type="chain" id="PRO_5046359235" description="Secreted protein" evidence="2">
    <location>
        <begin position="30"/>
        <end position="168"/>
    </location>
</feature>
<dbReference type="PROSITE" id="PS51257">
    <property type="entry name" value="PROKAR_LIPOPROTEIN"/>
    <property type="match status" value="1"/>
</dbReference>
<accession>A0ABV7WJ39</accession>